<dbReference type="CDD" id="cd02856">
    <property type="entry name" value="E_set_GDE_Isoamylase_N"/>
    <property type="match status" value="1"/>
</dbReference>
<reference evidence="4" key="1">
    <citation type="journal article" date="2019" name="Int. J. Syst. Evol. Microbiol.">
        <title>The Global Catalogue of Microorganisms (GCM) 10K type strain sequencing project: providing services to taxonomists for standard genome sequencing and annotation.</title>
        <authorList>
            <consortium name="The Broad Institute Genomics Platform"/>
            <consortium name="The Broad Institute Genome Sequencing Center for Infectious Disease"/>
            <person name="Wu L."/>
            <person name="Ma J."/>
        </authorList>
    </citation>
    <scope>NUCLEOTIDE SEQUENCE [LARGE SCALE GENOMIC DNA]</scope>
    <source>
        <strain evidence="4">NBRC 105830</strain>
    </source>
</reference>
<evidence type="ECO:0000313" key="4">
    <source>
        <dbReference type="Proteomes" id="UP001157109"/>
    </source>
</evidence>
<dbReference type="InterPro" id="IPR004193">
    <property type="entry name" value="Glyco_hydro_13_N"/>
</dbReference>
<comment type="similarity">
    <text evidence="1">Belongs to the glycosyl hydrolase 13 family.</text>
</comment>
<protein>
    <recommendedName>
        <fullName evidence="2">Glycoside hydrolase family 13 N-terminal domain-containing protein</fullName>
    </recommendedName>
</protein>
<dbReference type="SUPFAM" id="SSF51445">
    <property type="entry name" value="(Trans)glycosidases"/>
    <property type="match status" value="1"/>
</dbReference>
<gene>
    <name evidence="3" type="ORF">GCM10025862_22290</name>
</gene>
<name>A0ABQ6HQ58_9MICO</name>
<dbReference type="InterPro" id="IPR013783">
    <property type="entry name" value="Ig-like_fold"/>
</dbReference>
<evidence type="ECO:0000313" key="3">
    <source>
        <dbReference type="EMBL" id="GMA20208.1"/>
    </source>
</evidence>
<dbReference type="Gene3D" id="2.60.40.10">
    <property type="entry name" value="Immunoglobulins"/>
    <property type="match status" value="1"/>
</dbReference>
<evidence type="ECO:0000256" key="1">
    <source>
        <dbReference type="ARBA" id="ARBA00008061"/>
    </source>
</evidence>
<organism evidence="3 4">
    <name type="scientific">Arsenicicoccus piscis</name>
    <dbReference type="NCBI Taxonomy" id="673954"/>
    <lineage>
        <taxon>Bacteria</taxon>
        <taxon>Bacillati</taxon>
        <taxon>Actinomycetota</taxon>
        <taxon>Actinomycetes</taxon>
        <taxon>Micrococcales</taxon>
        <taxon>Intrasporangiaceae</taxon>
        <taxon>Arsenicicoccus</taxon>
    </lineage>
</organism>
<dbReference type="SUPFAM" id="SSF81296">
    <property type="entry name" value="E set domains"/>
    <property type="match status" value="1"/>
</dbReference>
<dbReference type="Pfam" id="PF02922">
    <property type="entry name" value="CBM_48"/>
    <property type="match status" value="1"/>
</dbReference>
<dbReference type="InterPro" id="IPR044505">
    <property type="entry name" value="GlgX_Isoamylase_N_E_set"/>
</dbReference>
<accession>A0ABQ6HQ58</accession>
<dbReference type="EMBL" id="BSUJ01000001">
    <property type="protein sequence ID" value="GMA20208.1"/>
    <property type="molecule type" value="Genomic_DNA"/>
</dbReference>
<proteinExistence type="inferred from homology"/>
<comment type="caution">
    <text evidence="3">The sequence shown here is derived from an EMBL/GenBank/DDBJ whole genome shotgun (WGS) entry which is preliminary data.</text>
</comment>
<evidence type="ECO:0000259" key="2">
    <source>
        <dbReference type="Pfam" id="PF02922"/>
    </source>
</evidence>
<dbReference type="Gene3D" id="3.20.20.80">
    <property type="entry name" value="Glycosidases"/>
    <property type="match status" value="1"/>
</dbReference>
<dbReference type="PANTHER" id="PTHR43002">
    <property type="entry name" value="GLYCOGEN DEBRANCHING ENZYME"/>
    <property type="match status" value="1"/>
</dbReference>
<keyword evidence="4" id="KW-1185">Reference proteome</keyword>
<dbReference type="InterPro" id="IPR014756">
    <property type="entry name" value="Ig_E-set"/>
</dbReference>
<feature type="domain" description="Glycoside hydrolase family 13 N-terminal" evidence="2">
    <location>
        <begin position="6"/>
        <end position="88"/>
    </location>
</feature>
<dbReference type="Proteomes" id="UP001157109">
    <property type="component" value="Unassembled WGS sequence"/>
</dbReference>
<dbReference type="InterPro" id="IPR017853">
    <property type="entry name" value="GH"/>
</dbReference>
<sequence>MTLTDEGADVAVFAAKADRVELCLFDADDHTGESERRVELTQRLHGFWFDEVPGIKAGQRYGFRCHGPWRPWEGHRYNPDKLLLDPYARAIEGEVRWRPEVFGHHVDELLTGDPMIADHRNSAPFVPRSVVVEDGFDWGDDAPPQTPMSESVIYEMHVKGFTQQLPDVPEHLRGTYAGLAHPAAIEWLTRLGVTAVELLPVHTFVSEPQLVQRGLVNYWGYNSIGFFAPHAAYAAATDPEG</sequence>